<dbReference type="KEGG" id="mgl:MGL_3602"/>
<dbReference type="GO" id="GO:0006307">
    <property type="term" value="P:DNA alkylation repair"/>
    <property type="evidence" value="ECO:0007669"/>
    <property type="project" value="TreeGrafter"/>
</dbReference>
<dbReference type="GO" id="GO:0006285">
    <property type="term" value="P:base-excision repair, AP site formation"/>
    <property type="evidence" value="ECO:0007669"/>
    <property type="project" value="TreeGrafter"/>
</dbReference>
<dbReference type="FunCoup" id="A8QA43">
    <property type="interactions" value="7"/>
</dbReference>
<organism evidence="6 7">
    <name type="scientific">Malassezia globosa (strain ATCC MYA-4612 / CBS 7966)</name>
    <name type="common">Dandruff-associated fungus</name>
    <dbReference type="NCBI Taxonomy" id="425265"/>
    <lineage>
        <taxon>Eukaryota</taxon>
        <taxon>Fungi</taxon>
        <taxon>Dikarya</taxon>
        <taxon>Basidiomycota</taxon>
        <taxon>Ustilaginomycotina</taxon>
        <taxon>Malasseziomycetes</taxon>
        <taxon>Malasseziales</taxon>
        <taxon>Malasseziaceae</taxon>
        <taxon>Malassezia</taxon>
    </lineage>
</organism>
<dbReference type="VEuPathDB" id="FungiDB:MGL_3602"/>
<evidence type="ECO:0000259" key="5">
    <source>
        <dbReference type="SMART" id="SM00478"/>
    </source>
</evidence>
<comment type="similarity">
    <text evidence="1">Belongs to the alkylbase DNA glycosidase AlkA family.</text>
</comment>
<keyword evidence="3" id="KW-0234">DNA repair</keyword>
<dbReference type="Pfam" id="PF00730">
    <property type="entry name" value="HhH-GPD"/>
    <property type="match status" value="1"/>
</dbReference>
<dbReference type="EMBL" id="AAYY01000014">
    <property type="protein sequence ID" value="EDP41921.1"/>
    <property type="molecule type" value="Genomic_DNA"/>
</dbReference>
<dbReference type="GeneID" id="5853441"/>
<dbReference type="InParanoid" id="A8QA43"/>
<dbReference type="Proteomes" id="UP000008837">
    <property type="component" value="Unassembled WGS sequence"/>
</dbReference>
<dbReference type="GO" id="GO:0005634">
    <property type="term" value="C:nucleus"/>
    <property type="evidence" value="ECO:0007669"/>
    <property type="project" value="TreeGrafter"/>
</dbReference>
<gene>
    <name evidence="6" type="ORF">MGL_3602</name>
</gene>
<dbReference type="RefSeq" id="XP_001729135.1">
    <property type="nucleotide sequence ID" value="XM_001729083.1"/>
</dbReference>
<dbReference type="InterPro" id="IPR003265">
    <property type="entry name" value="HhH-GPD_domain"/>
</dbReference>
<dbReference type="STRING" id="425265.A8QA43"/>
<dbReference type="Gene3D" id="1.10.340.30">
    <property type="entry name" value="Hypothetical protein, domain 2"/>
    <property type="match status" value="1"/>
</dbReference>
<dbReference type="GO" id="GO:0032993">
    <property type="term" value="C:protein-DNA complex"/>
    <property type="evidence" value="ECO:0007669"/>
    <property type="project" value="TreeGrafter"/>
</dbReference>
<keyword evidence="7" id="KW-1185">Reference proteome</keyword>
<keyword evidence="2" id="KW-0227">DNA damage</keyword>
<dbReference type="InterPro" id="IPR011257">
    <property type="entry name" value="DNA_glycosylase"/>
</dbReference>
<comment type="caution">
    <text evidence="6">The sequence shown here is derived from an EMBL/GenBank/DDBJ whole genome shotgun (WGS) entry which is preliminary data.</text>
</comment>
<dbReference type="CDD" id="cd00056">
    <property type="entry name" value="ENDO3c"/>
    <property type="match status" value="1"/>
</dbReference>
<dbReference type="GO" id="GO:0032131">
    <property type="term" value="F:alkylated DNA binding"/>
    <property type="evidence" value="ECO:0007669"/>
    <property type="project" value="TreeGrafter"/>
</dbReference>
<evidence type="ECO:0000256" key="3">
    <source>
        <dbReference type="ARBA" id="ARBA00023204"/>
    </source>
</evidence>
<evidence type="ECO:0000256" key="2">
    <source>
        <dbReference type="ARBA" id="ARBA00022763"/>
    </source>
</evidence>
<dbReference type="Gene3D" id="1.10.1670.40">
    <property type="match status" value="2"/>
</dbReference>
<dbReference type="SMART" id="SM00478">
    <property type="entry name" value="ENDO3c"/>
    <property type="match status" value="1"/>
</dbReference>
<dbReference type="FunFam" id="1.10.340.30:FF:000004">
    <property type="entry name" value="DNA-3-methyladenine glycosylase II"/>
    <property type="match status" value="1"/>
</dbReference>
<evidence type="ECO:0000313" key="7">
    <source>
        <dbReference type="Proteomes" id="UP000008837"/>
    </source>
</evidence>
<dbReference type="PANTHER" id="PTHR43003">
    <property type="entry name" value="DNA-3-METHYLADENINE GLYCOSYLASE"/>
    <property type="match status" value="1"/>
</dbReference>
<evidence type="ECO:0000313" key="6">
    <source>
        <dbReference type="EMBL" id="EDP41921.1"/>
    </source>
</evidence>
<evidence type="ECO:0000256" key="1">
    <source>
        <dbReference type="ARBA" id="ARBA00010817"/>
    </source>
</evidence>
<dbReference type="AlphaFoldDB" id="A8QA43"/>
<reference evidence="6 7" key="1">
    <citation type="journal article" date="2007" name="Proc. Natl. Acad. Sci. U.S.A.">
        <title>Dandruff-associated Malassezia genomes reveal convergent and divergent virulence traits shared with plant and human fungal pathogens.</title>
        <authorList>
            <person name="Xu J."/>
            <person name="Saunders C.W."/>
            <person name="Hu P."/>
            <person name="Grant R.A."/>
            <person name="Boekhout T."/>
            <person name="Kuramae E.E."/>
            <person name="Kronstad J.W."/>
            <person name="Deangelis Y.M."/>
            <person name="Reeder N.L."/>
            <person name="Johnstone K.R."/>
            <person name="Leland M."/>
            <person name="Fieno A.M."/>
            <person name="Begley W.M."/>
            <person name="Sun Y."/>
            <person name="Lacey M.P."/>
            <person name="Chaudhary T."/>
            <person name="Keough T."/>
            <person name="Chu L."/>
            <person name="Sears R."/>
            <person name="Yuan B."/>
            <person name="Dawson T.L.Jr."/>
        </authorList>
    </citation>
    <scope>NUCLEOTIDE SEQUENCE [LARGE SCALE GENOMIC DNA]</scope>
    <source>
        <strain evidence="7">ATCC MYA-4612 / CBS 7966</strain>
    </source>
</reference>
<dbReference type="SUPFAM" id="SSF48150">
    <property type="entry name" value="DNA-glycosylase"/>
    <property type="match status" value="1"/>
</dbReference>
<dbReference type="GO" id="GO:0043916">
    <property type="term" value="F:DNA-7-methylguanine glycosylase activity"/>
    <property type="evidence" value="ECO:0007669"/>
    <property type="project" value="TreeGrafter"/>
</dbReference>
<accession>A8QA43</accession>
<dbReference type="OrthoDB" id="415889at2759"/>
<feature type="region of interest" description="Disordered" evidence="4">
    <location>
        <begin position="1"/>
        <end position="34"/>
    </location>
</feature>
<proteinExistence type="inferred from homology"/>
<sequence length="339" mass="38388">MKGVKPNTVRRSSRLSLKEKRIGPPLEAEFEPSAHKKAKVEPRVIDSELPLLPEDKVKLCTTLNQPKLSFSIQEARQHLCSIDSRFASLFAQLDLKVYDELRSGKVKELNLFRVLTTSILGQQISWLAARSIMYKFCRLFAPDLPLQPNLDAVNKDELPFPTPLQVLKATDDELRRAGLSTAKIKYVRDVARRFSDGRLDVRKIIHMNPEACITELTQVKGVGRWTAEMLLMFALRSPDILPVGDLGVQRGIVKFYLSNSAGPKISERKRKDDYVHHDESKAPGFLPSNSLSLEQLVSRSQGNKTKKHMYLDPEEMSVLAAPWAPYRSVACMFMWSIEG</sequence>
<protein>
    <recommendedName>
        <fullName evidence="5">HhH-GPD domain-containing protein</fullName>
    </recommendedName>
</protein>
<dbReference type="PANTHER" id="PTHR43003:SF5">
    <property type="entry name" value="DNA-3-METHYLADENINE GLYCOSYLASE"/>
    <property type="match status" value="1"/>
</dbReference>
<dbReference type="InterPro" id="IPR051912">
    <property type="entry name" value="Alkylbase_DNA_Glycosylase/TA"/>
</dbReference>
<evidence type="ECO:0000256" key="4">
    <source>
        <dbReference type="SAM" id="MobiDB-lite"/>
    </source>
</evidence>
<name>A8QA43_MALGO</name>
<feature type="domain" description="HhH-GPD" evidence="5">
    <location>
        <begin position="120"/>
        <end position="280"/>
    </location>
</feature>
<dbReference type="GO" id="GO:0008725">
    <property type="term" value="F:DNA-3-methyladenine glycosylase activity"/>
    <property type="evidence" value="ECO:0007669"/>
    <property type="project" value="TreeGrafter"/>
</dbReference>